<dbReference type="Gene3D" id="2.40.10.330">
    <property type="match status" value="1"/>
</dbReference>
<evidence type="ECO:0000256" key="3">
    <source>
        <dbReference type="ARBA" id="ARBA00023110"/>
    </source>
</evidence>
<evidence type="ECO:0000313" key="9">
    <source>
        <dbReference type="Proteomes" id="UP000029629"/>
    </source>
</evidence>
<dbReference type="InterPro" id="IPR046357">
    <property type="entry name" value="PPIase_dom_sf"/>
</dbReference>
<evidence type="ECO:0000313" key="8">
    <source>
        <dbReference type="EMBL" id="KGF30683.1"/>
    </source>
</evidence>
<comment type="catalytic activity">
    <reaction evidence="1 5 6">
        <text>[protein]-peptidylproline (omega=180) = [protein]-peptidylproline (omega=0)</text>
        <dbReference type="Rhea" id="RHEA:16237"/>
        <dbReference type="Rhea" id="RHEA-COMP:10747"/>
        <dbReference type="Rhea" id="RHEA-COMP:10748"/>
        <dbReference type="ChEBI" id="CHEBI:83833"/>
        <dbReference type="ChEBI" id="CHEBI:83834"/>
        <dbReference type="EC" id="5.2.1.8"/>
    </reaction>
</comment>
<dbReference type="SUPFAM" id="SSF54534">
    <property type="entry name" value="FKBP-like"/>
    <property type="match status" value="1"/>
</dbReference>
<evidence type="ECO:0000256" key="2">
    <source>
        <dbReference type="ARBA" id="ARBA00006577"/>
    </source>
</evidence>
<dbReference type="EMBL" id="JRNI01000021">
    <property type="protein sequence ID" value="KGF30683.1"/>
    <property type="molecule type" value="Genomic_DNA"/>
</dbReference>
<comment type="caution">
    <text evidence="8">The sequence shown here is derived from an EMBL/GenBank/DDBJ whole genome shotgun (WGS) entry which is preliminary data.</text>
</comment>
<dbReference type="Proteomes" id="UP000029629">
    <property type="component" value="Unassembled WGS sequence"/>
</dbReference>
<evidence type="ECO:0000256" key="6">
    <source>
        <dbReference type="RuleBase" id="RU003915"/>
    </source>
</evidence>
<dbReference type="eggNOG" id="COG1047">
    <property type="taxonomic scope" value="Bacteria"/>
</dbReference>
<proteinExistence type="inferred from homology"/>
<keyword evidence="3 5" id="KW-0697">Rotamase</keyword>
<dbReference type="InterPro" id="IPR001179">
    <property type="entry name" value="PPIase_FKBP_dom"/>
</dbReference>
<dbReference type="PROSITE" id="PS50059">
    <property type="entry name" value="FKBP_PPIASE"/>
    <property type="match status" value="1"/>
</dbReference>
<dbReference type="OrthoDB" id="9808891at2"/>
<keyword evidence="4 5" id="KW-0413">Isomerase</keyword>
<dbReference type="PANTHER" id="PTHR47861:SF4">
    <property type="entry name" value="FKBP-TYPE 16 KDA PEPTIDYL-PROLYL CIS-TRANS ISOMERASE"/>
    <property type="match status" value="1"/>
</dbReference>
<feature type="domain" description="PPIase FKBP-type" evidence="7">
    <location>
        <begin position="8"/>
        <end position="106"/>
    </location>
</feature>
<organism evidence="8 9">
    <name type="scientific">Oligella urethralis DNF00040</name>
    <dbReference type="NCBI Taxonomy" id="1401065"/>
    <lineage>
        <taxon>Bacteria</taxon>
        <taxon>Pseudomonadati</taxon>
        <taxon>Pseudomonadota</taxon>
        <taxon>Betaproteobacteria</taxon>
        <taxon>Burkholderiales</taxon>
        <taxon>Alcaligenaceae</taxon>
        <taxon>Oligella</taxon>
    </lineage>
</organism>
<dbReference type="Gene3D" id="3.10.50.40">
    <property type="match status" value="1"/>
</dbReference>
<evidence type="ECO:0000256" key="1">
    <source>
        <dbReference type="ARBA" id="ARBA00000971"/>
    </source>
</evidence>
<comment type="similarity">
    <text evidence="2 6">Belongs to the FKBP-type PPIase family.</text>
</comment>
<name>A0A095Z7M7_9BURK</name>
<evidence type="ECO:0000256" key="5">
    <source>
        <dbReference type="PROSITE-ProRule" id="PRU00277"/>
    </source>
</evidence>
<dbReference type="PANTHER" id="PTHR47861">
    <property type="entry name" value="FKBP-TYPE PEPTIDYL-PROLYL CIS-TRANS ISOMERASE SLYD"/>
    <property type="match status" value="1"/>
</dbReference>
<dbReference type="EC" id="5.2.1.8" evidence="6"/>
<dbReference type="InterPro" id="IPR048261">
    <property type="entry name" value="SlpA/SlyD-like_ins_sf"/>
</dbReference>
<evidence type="ECO:0000259" key="7">
    <source>
        <dbReference type="PROSITE" id="PS50059"/>
    </source>
</evidence>
<dbReference type="GO" id="GO:0003755">
    <property type="term" value="F:peptidyl-prolyl cis-trans isomerase activity"/>
    <property type="evidence" value="ECO:0007669"/>
    <property type="project" value="UniProtKB-UniRule"/>
</dbReference>
<dbReference type="RefSeq" id="WP_081941527.1">
    <property type="nucleotide sequence ID" value="NZ_JRNI01000021.1"/>
</dbReference>
<reference evidence="8 9" key="1">
    <citation type="submission" date="2014-07" db="EMBL/GenBank/DDBJ databases">
        <authorList>
            <person name="McCorrison J."/>
            <person name="Sanka R."/>
            <person name="Torralba M."/>
            <person name="Gillis M."/>
            <person name="Haft D.H."/>
            <person name="Methe B."/>
            <person name="Sutton G."/>
            <person name="Nelson K.E."/>
        </authorList>
    </citation>
    <scope>NUCLEOTIDE SEQUENCE [LARGE SCALE GENOMIC DNA]</scope>
    <source>
        <strain evidence="8 9">DNF00040</strain>
    </source>
</reference>
<keyword evidence="9" id="KW-1185">Reference proteome</keyword>
<sequence length="151" mass="16333">MSNIVHADSYLTLHYRISLDSGKGKGQVFIDTFDAKPATLLLGSGQWLPGLEAPLIGLKDGDSLTYHVAAAEAYGERNPDLLIHVSKQLLDQHAGVDADFEVEDMLEFMAPDGSKYAGVFMGWDGDSALIDFNHPLSGVDLKVDVEILGVM</sequence>
<gene>
    <name evidence="8" type="ORF">HMPREF2130_05985</name>
</gene>
<dbReference type="AlphaFoldDB" id="A0A095Z7M7"/>
<accession>A0A095Z7M7</accession>
<protein>
    <recommendedName>
        <fullName evidence="6">Peptidyl-prolyl cis-trans isomerase</fullName>
        <ecNumber evidence="6">5.2.1.8</ecNumber>
    </recommendedName>
</protein>
<dbReference type="Pfam" id="PF00254">
    <property type="entry name" value="FKBP_C"/>
    <property type="match status" value="1"/>
</dbReference>
<evidence type="ECO:0000256" key="4">
    <source>
        <dbReference type="ARBA" id="ARBA00023235"/>
    </source>
</evidence>